<comment type="caution">
    <text evidence="2">The sequence shown here is derived from an EMBL/GenBank/DDBJ whole genome shotgun (WGS) entry which is preliminary data.</text>
</comment>
<protein>
    <submittedName>
        <fullName evidence="2">Streptogramin lyase</fullName>
    </submittedName>
</protein>
<name>A0A7W7ZC23_9BACT</name>
<dbReference type="RefSeq" id="WP_184215427.1">
    <property type="nucleotide sequence ID" value="NZ_JACHIP010000002.1"/>
</dbReference>
<dbReference type="InterPro" id="IPR011048">
    <property type="entry name" value="Haem_d1_sf"/>
</dbReference>
<dbReference type="PANTHER" id="PTHR47197">
    <property type="entry name" value="PROTEIN NIRF"/>
    <property type="match status" value="1"/>
</dbReference>
<feature type="signal peptide" evidence="1">
    <location>
        <begin position="1"/>
        <end position="26"/>
    </location>
</feature>
<keyword evidence="2" id="KW-0456">Lyase</keyword>
<dbReference type="SUPFAM" id="SSF51004">
    <property type="entry name" value="C-terminal (heme d1) domain of cytochrome cd1-nitrite reductase"/>
    <property type="match status" value="1"/>
</dbReference>
<organism evidence="2 3">
    <name type="scientific">Granulicella aggregans</name>
    <dbReference type="NCBI Taxonomy" id="474949"/>
    <lineage>
        <taxon>Bacteria</taxon>
        <taxon>Pseudomonadati</taxon>
        <taxon>Acidobacteriota</taxon>
        <taxon>Terriglobia</taxon>
        <taxon>Terriglobales</taxon>
        <taxon>Acidobacteriaceae</taxon>
        <taxon>Granulicella</taxon>
    </lineage>
</organism>
<feature type="chain" id="PRO_5031575416" evidence="1">
    <location>
        <begin position="27"/>
        <end position="328"/>
    </location>
</feature>
<dbReference type="AlphaFoldDB" id="A0A7W7ZC23"/>
<dbReference type="Proteomes" id="UP000540989">
    <property type="component" value="Unassembled WGS sequence"/>
</dbReference>
<dbReference type="PANTHER" id="PTHR47197:SF3">
    <property type="entry name" value="DIHYDRO-HEME D1 DEHYDROGENASE"/>
    <property type="match status" value="1"/>
</dbReference>
<dbReference type="Gene3D" id="2.130.10.10">
    <property type="entry name" value="YVTN repeat-like/Quinoprotein amine dehydrogenase"/>
    <property type="match status" value="1"/>
</dbReference>
<evidence type="ECO:0000256" key="1">
    <source>
        <dbReference type="SAM" id="SignalP"/>
    </source>
</evidence>
<dbReference type="EMBL" id="JACHIP010000002">
    <property type="protein sequence ID" value="MBB5056998.1"/>
    <property type="molecule type" value="Genomic_DNA"/>
</dbReference>
<keyword evidence="1" id="KW-0732">Signal</keyword>
<gene>
    <name evidence="2" type="ORF">HDF16_001683</name>
</gene>
<reference evidence="2 3" key="1">
    <citation type="submission" date="2020-08" db="EMBL/GenBank/DDBJ databases">
        <title>Genomic Encyclopedia of Type Strains, Phase IV (KMG-V): Genome sequencing to study the core and pangenomes of soil and plant-associated prokaryotes.</title>
        <authorList>
            <person name="Whitman W."/>
        </authorList>
    </citation>
    <scope>NUCLEOTIDE SEQUENCE [LARGE SCALE GENOMIC DNA]</scope>
    <source>
        <strain evidence="2 3">M8UP14</strain>
    </source>
</reference>
<dbReference type="InterPro" id="IPR051200">
    <property type="entry name" value="Host-pathogen_enzymatic-act"/>
</dbReference>
<dbReference type="InterPro" id="IPR015943">
    <property type="entry name" value="WD40/YVTN_repeat-like_dom_sf"/>
</dbReference>
<keyword evidence="3" id="KW-1185">Reference proteome</keyword>
<evidence type="ECO:0000313" key="2">
    <source>
        <dbReference type="EMBL" id="MBB5056998.1"/>
    </source>
</evidence>
<dbReference type="GO" id="GO:0016829">
    <property type="term" value="F:lyase activity"/>
    <property type="evidence" value="ECO:0007669"/>
    <property type="project" value="UniProtKB-KW"/>
</dbReference>
<sequence length="328" mass="34356">MASISMKWQGVTLLASGIFATTSLLAQQPPPPPGIKTPGVVRPLSDIKPSTVYQVAGSPDWKVMAKDSVWVTSARANHVVQLLPGEGKTGIVVDVPKPCSSLAYGWNSIWIPSCGAKKLLRVDETTGKTVAEIDADAANSEGGITTGLGAVYLVVKPSTLLKVDPETNTVVAKLDLPSESENPFFGNGFVWVTSFGHNALLKVDPQSMQLVATIPIGPKPRFLTVGAGSVWTVNQGDGSVSRVDMASGTLVATIECGLSGPGGEITFGAGSAWATLFNIPLTQIDASTNKAVKQWAGKGGDGLQFGFGSLWLSNLAQQTVWRISPDQK</sequence>
<evidence type="ECO:0000313" key="3">
    <source>
        <dbReference type="Proteomes" id="UP000540989"/>
    </source>
</evidence>
<proteinExistence type="predicted"/>
<accession>A0A7W7ZC23</accession>